<keyword evidence="2" id="KW-0238">DNA-binding</keyword>
<sequence>MAVKAKKASASIDFKIDHNSPIPLHVQVENLLRKLIDSPAYQGGKLLPKEVELSKRLGISRNTIRQATNKLEHENLLVRKKGVGTRAIKKTVSTRLNNWLSFSDEMHSKGMEFINYDIKVSWMKADEEIATALQIETGKKVLKMTRLRGLDKGPFVYFVSYFHPRVGLSGEEDFSRHLYEILEQDYATVPSISKEKISAIAAPIEIAKKLNIKKGEPVLFRKRLVCDPGDRPIEYNLGYYRADSFTYEIDIQR</sequence>
<dbReference type="GO" id="GO:0003700">
    <property type="term" value="F:DNA-binding transcription factor activity"/>
    <property type="evidence" value="ECO:0007669"/>
    <property type="project" value="InterPro"/>
</dbReference>
<keyword evidence="1" id="KW-0805">Transcription regulation</keyword>
<dbReference type="Pfam" id="PF00392">
    <property type="entry name" value="GntR"/>
    <property type="match status" value="1"/>
</dbReference>
<proteinExistence type="predicted"/>
<dbReference type="EMBL" id="JAHESF010000010">
    <property type="protein sequence ID" value="MBT1697585.1"/>
    <property type="molecule type" value="Genomic_DNA"/>
</dbReference>
<dbReference type="GO" id="GO:0045892">
    <property type="term" value="P:negative regulation of DNA-templated transcription"/>
    <property type="evidence" value="ECO:0007669"/>
    <property type="project" value="TreeGrafter"/>
</dbReference>
<dbReference type="PANTHER" id="PTHR44846:SF1">
    <property type="entry name" value="MANNOSYL-D-GLYCERATE TRANSPORT_METABOLISM SYSTEM REPRESSOR MNGR-RELATED"/>
    <property type="match status" value="1"/>
</dbReference>
<dbReference type="PRINTS" id="PR00035">
    <property type="entry name" value="HTHGNTR"/>
</dbReference>
<dbReference type="InterPro" id="IPR036388">
    <property type="entry name" value="WH-like_DNA-bd_sf"/>
</dbReference>
<dbReference type="InterPro" id="IPR011663">
    <property type="entry name" value="UTRA"/>
</dbReference>
<dbReference type="PROSITE" id="PS50949">
    <property type="entry name" value="HTH_GNTR"/>
    <property type="match status" value="1"/>
</dbReference>
<dbReference type="Gene3D" id="3.40.1410.10">
    <property type="entry name" value="Chorismate lyase-like"/>
    <property type="match status" value="1"/>
</dbReference>
<evidence type="ECO:0000256" key="2">
    <source>
        <dbReference type="ARBA" id="ARBA00023125"/>
    </source>
</evidence>
<dbReference type="InterPro" id="IPR000524">
    <property type="entry name" value="Tscrpt_reg_HTH_GntR"/>
</dbReference>
<dbReference type="CDD" id="cd07377">
    <property type="entry name" value="WHTH_GntR"/>
    <property type="match status" value="1"/>
</dbReference>
<organism evidence="5 6">
    <name type="scientific">Chryseosolibacter histidini</name>
    <dbReference type="NCBI Taxonomy" id="2782349"/>
    <lineage>
        <taxon>Bacteria</taxon>
        <taxon>Pseudomonadati</taxon>
        <taxon>Bacteroidota</taxon>
        <taxon>Cytophagia</taxon>
        <taxon>Cytophagales</taxon>
        <taxon>Chryseotaleaceae</taxon>
        <taxon>Chryseosolibacter</taxon>
    </lineage>
</organism>
<evidence type="ECO:0000313" key="6">
    <source>
        <dbReference type="Proteomes" id="UP001319200"/>
    </source>
</evidence>
<dbReference type="RefSeq" id="WP_254163457.1">
    <property type="nucleotide sequence ID" value="NZ_JAHESF010000010.1"/>
</dbReference>
<dbReference type="PANTHER" id="PTHR44846">
    <property type="entry name" value="MANNOSYL-D-GLYCERATE TRANSPORT/METABOLISM SYSTEM REPRESSOR MNGR-RELATED"/>
    <property type="match status" value="1"/>
</dbReference>
<reference evidence="5 6" key="1">
    <citation type="submission" date="2021-05" db="EMBL/GenBank/DDBJ databases">
        <title>A Polyphasic approach of four new species of the genus Ohtaekwangia: Ohtaekwangia histidinii sp. nov., Ohtaekwangia cretensis sp. nov., Ohtaekwangia indiensis sp. nov., Ohtaekwangia reichenbachii sp. nov. from diverse environment.</title>
        <authorList>
            <person name="Octaviana S."/>
        </authorList>
    </citation>
    <scope>NUCLEOTIDE SEQUENCE [LARGE SCALE GENOMIC DNA]</scope>
    <source>
        <strain evidence="5 6">PWU4</strain>
    </source>
</reference>
<gene>
    <name evidence="5" type="ORF">KK083_11905</name>
</gene>
<feature type="domain" description="HTH gntR-type" evidence="4">
    <location>
        <begin position="22"/>
        <end position="90"/>
    </location>
</feature>
<evidence type="ECO:0000259" key="4">
    <source>
        <dbReference type="PROSITE" id="PS50949"/>
    </source>
</evidence>
<dbReference type="SUPFAM" id="SSF64288">
    <property type="entry name" value="Chorismate lyase-like"/>
    <property type="match status" value="1"/>
</dbReference>
<dbReference type="Proteomes" id="UP001319200">
    <property type="component" value="Unassembled WGS sequence"/>
</dbReference>
<dbReference type="SMART" id="SM00866">
    <property type="entry name" value="UTRA"/>
    <property type="match status" value="1"/>
</dbReference>
<dbReference type="Gene3D" id="1.10.10.10">
    <property type="entry name" value="Winged helix-like DNA-binding domain superfamily/Winged helix DNA-binding domain"/>
    <property type="match status" value="1"/>
</dbReference>
<dbReference type="GO" id="GO:0003677">
    <property type="term" value="F:DNA binding"/>
    <property type="evidence" value="ECO:0007669"/>
    <property type="project" value="UniProtKB-KW"/>
</dbReference>
<comment type="caution">
    <text evidence="5">The sequence shown here is derived from an EMBL/GenBank/DDBJ whole genome shotgun (WGS) entry which is preliminary data.</text>
</comment>
<protein>
    <submittedName>
        <fullName evidence="5">GntR family transcriptional regulator</fullName>
    </submittedName>
</protein>
<dbReference type="InterPro" id="IPR036390">
    <property type="entry name" value="WH_DNA-bd_sf"/>
</dbReference>
<dbReference type="InterPro" id="IPR050679">
    <property type="entry name" value="Bact_HTH_transcr_reg"/>
</dbReference>
<dbReference type="InterPro" id="IPR028978">
    <property type="entry name" value="Chorismate_lyase_/UTRA_dom_sf"/>
</dbReference>
<keyword evidence="3" id="KW-0804">Transcription</keyword>
<keyword evidence="6" id="KW-1185">Reference proteome</keyword>
<dbReference type="SUPFAM" id="SSF46785">
    <property type="entry name" value="Winged helix' DNA-binding domain"/>
    <property type="match status" value="1"/>
</dbReference>
<dbReference type="SMART" id="SM00345">
    <property type="entry name" value="HTH_GNTR"/>
    <property type="match status" value="1"/>
</dbReference>
<evidence type="ECO:0000313" key="5">
    <source>
        <dbReference type="EMBL" id="MBT1697585.1"/>
    </source>
</evidence>
<dbReference type="AlphaFoldDB" id="A0AAP2GP61"/>
<name>A0AAP2GP61_9BACT</name>
<evidence type="ECO:0000256" key="1">
    <source>
        <dbReference type="ARBA" id="ARBA00023015"/>
    </source>
</evidence>
<evidence type="ECO:0000256" key="3">
    <source>
        <dbReference type="ARBA" id="ARBA00023163"/>
    </source>
</evidence>
<accession>A0AAP2GP61</accession>
<dbReference type="Pfam" id="PF07702">
    <property type="entry name" value="UTRA"/>
    <property type="match status" value="1"/>
</dbReference>